<accession>A0A0C4E240</accession>
<feature type="region of interest" description="Disordered" evidence="4">
    <location>
        <begin position="956"/>
        <end position="982"/>
    </location>
</feature>
<dbReference type="GO" id="GO:0005737">
    <property type="term" value="C:cytoplasm"/>
    <property type="evidence" value="ECO:0007669"/>
    <property type="project" value="TreeGrafter"/>
</dbReference>
<dbReference type="EMBL" id="ADBL01001569">
    <property type="status" value="NOT_ANNOTATED_CDS"/>
    <property type="molecule type" value="Genomic_DNA"/>
</dbReference>
<reference evidence="8" key="4">
    <citation type="journal article" date="2015" name="G3 (Bethesda)">
        <title>Genome sequences of three phytopathogenic species of the Magnaporthaceae family of fungi.</title>
        <authorList>
            <person name="Okagaki L.H."/>
            <person name="Nunes C.C."/>
            <person name="Sailsbery J."/>
            <person name="Clay B."/>
            <person name="Brown D."/>
            <person name="John T."/>
            <person name="Oh Y."/>
            <person name="Young N."/>
            <person name="Fitzgerald M."/>
            <person name="Haas B.J."/>
            <person name="Zeng Q."/>
            <person name="Young S."/>
            <person name="Adiconis X."/>
            <person name="Fan L."/>
            <person name="Levin J.Z."/>
            <person name="Mitchell T.K."/>
            <person name="Okubara P.A."/>
            <person name="Farman M.L."/>
            <person name="Kohn L.M."/>
            <person name="Birren B."/>
            <person name="Ma L.-J."/>
            <person name="Dean R.A."/>
        </authorList>
    </citation>
    <scope>NUCLEOTIDE SEQUENCE</scope>
    <source>
        <strain evidence="8">ATCC 64411 / 73-15</strain>
    </source>
</reference>
<dbReference type="STRING" id="644358.A0A0C4E240"/>
<dbReference type="PANTHER" id="PTHR16453:SF9">
    <property type="entry name" value="GATOR COMPLEX PROTEIN MIOS"/>
    <property type="match status" value="1"/>
</dbReference>
<dbReference type="InterPro" id="IPR049092">
    <property type="entry name" value="MIOS_a-sol"/>
</dbReference>
<dbReference type="eggNOG" id="KOG1008">
    <property type="taxonomic scope" value="Eukaryota"/>
</dbReference>
<dbReference type="Pfam" id="PF21719">
    <property type="entry name" value="MIOS_a-sol"/>
    <property type="match status" value="1"/>
</dbReference>
<sequence>MDRPEPGLIKWSPNAKVDSFLHINLQHRVVQVYEPEGHAKNGSFQYKKLSQHDDFPPLTTYDWSPSMPGLLAVGTQAGIVNLLRIDDNSNAYLELTLKMARTCQAVAFSTQGMLAVGLDRVRSDQCLYVWDVNRLSSMNSDSTSKGFPSGIDPFFEPAVRREPSLSVSSVKFFEDNPNTLVVGIKTSGLRIHDIRAGHNPVSRYETKCNNNLAIDYADQNYFASSALDQPGIMVWDRRATDPYRVAPSYLNAHQDGLPFGGALWLENALELESNQSMSDSKNSFIRSLRYCRDHRGLLAVLSRTGQLKVLTTTKEPIEEVVEESPELLLVRRSHEMDNYYADPTKKNERIVSFDWVTMGNPVQRPRLLVLRANGAFEILEVPSFARTYPYKLAPWKAPHRGLDSGGNHHDIMRFEPHQATQVLASVISEDELADIPIFGGKKPDVLGIVQGSLQTRIPSSDLLQDLAAKDSPPLPESFKNATSVAEKMRILRQYAKENLRDSPQKTSSRADTATQAMSSLAVSEGRLVTNRDRHEELLSLTMGTMGFPKDAQIFLNHVPLLRAKEMYLFDYVKNRSIVADDPWLRDVWIWILGAEEAVADGGMISHPLDLSYMGVATVWLNDLGNKPSTRLADGSTVTPDASAWERSINAMCRKRGISRFEGVETKKPHHRELCLDICGLGRATPADLLEFEQIPSWEKTSTWHTMSTAHALFSGDTKGAVEILRKASSEHPELLFVSLALQLIGRGDTTLAKEHLDFDEKVASRTDPYLRAISSLIATGDWTTITNQRSLPLRERAYVAVRHLKDDQLTEWLRNGVDIAIQHGDIEGIVLTGITDNMVDILAKYVERFHDLQTATLITSICAPRYMDDFRCAAWRKSYRAYLQRHRAFLQRTKFEVESTKKSKRDGLPTIKPPFRQIALRCVYCDAETSLSRGTSAGGMLHGPSALSATTTVGGGGVVMGPAPPPPPPPPPSSSGAGESNPLMTKLAEAGVSCPTCKRHLPRCVVCLEVVGMPRSDRPEVAADPQVRLAARFPTFCLKCEHVLHLDHARQWFARHAECPVPECRCKCNFRANPELNYK</sequence>
<dbReference type="SUPFAM" id="SSF50978">
    <property type="entry name" value="WD40 repeat-like"/>
    <property type="match status" value="1"/>
</dbReference>
<keyword evidence="3" id="KW-0677">Repeat</keyword>
<feature type="compositionally biased region" description="Pro residues" evidence="4">
    <location>
        <begin position="962"/>
        <end position="973"/>
    </location>
</feature>
<gene>
    <name evidence="7" type="ORF">MAPG_06468</name>
</gene>
<dbReference type="AlphaFoldDB" id="A0A0C4E240"/>
<dbReference type="EnsemblFungi" id="MAPG_06468T0">
    <property type="protein sequence ID" value="MAPG_06468T0"/>
    <property type="gene ID" value="MAPG_06468"/>
</dbReference>
<dbReference type="InterPro" id="IPR037593">
    <property type="entry name" value="MIOS/Sea4"/>
</dbReference>
<dbReference type="FunFam" id="2.130.10.10:FF:001167">
    <property type="entry name" value="Uncharacterized protein"/>
    <property type="match status" value="1"/>
</dbReference>
<dbReference type="GO" id="GO:1904263">
    <property type="term" value="P:positive regulation of TORC1 signaling"/>
    <property type="evidence" value="ECO:0007669"/>
    <property type="project" value="TreeGrafter"/>
</dbReference>
<dbReference type="InterPro" id="IPR031488">
    <property type="entry name" value="Zn_ribbon_mio"/>
</dbReference>
<reference evidence="7" key="3">
    <citation type="submission" date="2011-03" db="EMBL/GenBank/DDBJ databases">
        <title>Annotation of Magnaporthe poae ATCC 64411.</title>
        <authorList>
            <person name="Ma L.-J."/>
            <person name="Dead R."/>
            <person name="Young S.K."/>
            <person name="Zeng Q."/>
            <person name="Gargeya S."/>
            <person name="Fitzgerald M."/>
            <person name="Haas B."/>
            <person name="Abouelleil A."/>
            <person name="Alvarado L."/>
            <person name="Arachchi H.M."/>
            <person name="Berlin A."/>
            <person name="Brown A."/>
            <person name="Chapman S.B."/>
            <person name="Chen Z."/>
            <person name="Dunbar C."/>
            <person name="Freedman E."/>
            <person name="Gearin G."/>
            <person name="Gellesch M."/>
            <person name="Goldberg J."/>
            <person name="Griggs A."/>
            <person name="Gujja S."/>
            <person name="Heiman D."/>
            <person name="Howarth C."/>
            <person name="Larson L."/>
            <person name="Lui A."/>
            <person name="MacDonald P.J.P."/>
            <person name="Mehta T."/>
            <person name="Montmayeur A."/>
            <person name="Murphy C."/>
            <person name="Neiman D."/>
            <person name="Pearson M."/>
            <person name="Priest M."/>
            <person name="Roberts A."/>
            <person name="Saif S."/>
            <person name="Shea T."/>
            <person name="Shenoy N."/>
            <person name="Sisk P."/>
            <person name="Stolte C."/>
            <person name="Sykes S."/>
            <person name="Yandava C."/>
            <person name="Wortman J."/>
            <person name="Nusbaum C."/>
            <person name="Birren B."/>
        </authorList>
    </citation>
    <scope>NUCLEOTIDE SEQUENCE</scope>
    <source>
        <strain evidence="7">ATCC 64411</strain>
    </source>
</reference>
<comment type="similarity">
    <text evidence="1">Belongs to the WD repeat mio family.</text>
</comment>
<feature type="domain" description="GATOR2 complex protein MIO zinc-ribbon like" evidence="5">
    <location>
        <begin position="992"/>
        <end position="1069"/>
    </location>
</feature>
<dbReference type="OMA" id="YEPTGHA"/>
<protein>
    <submittedName>
        <fullName evidence="7 8">Uncharacterized protein</fullName>
    </submittedName>
</protein>
<keyword evidence="2" id="KW-0853">WD repeat</keyword>
<evidence type="ECO:0000259" key="5">
    <source>
        <dbReference type="Pfam" id="PF17034"/>
    </source>
</evidence>
<evidence type="ECO:0000256" key="3">
    <source>
        <dbReference type="ARBA" id="ARBA00022737"/>
    </source>
</evidence>
<evidence type="ECO:0000313" key="7">
    <source>
        <dbReference type="EMBL" id="KLU87468.1"/>
    </source>
</evidence>
<reference evidence="8" key="5">
    <citation type="submission" date="2015-06" db="UniProtKB">
        <authorList>
            <consortium name="EnsemblFungi"/>
        </authorList>
    </citation>
    <scope>IDENTIFICATION</scope>
    <source>
        <strain evidence="8">ATCC 64411</strain>
    </source>
</reference>
<feature type="domain" description="MIOS-like alpha-solenoid" evidence="6">
    <location>
        <begin position="562"/>
        <end position="799"/>
    </location>
</feature>
<keyword evidence="9" id="KW-1185">Reference proteome</keyword>
<evidence type="ECO:0000313" key="8">
    <source>
        <dbReference type="EnsemblFungi" id="MAPG_06468T0"/>
    </source>
</evidence>
<evidence type="ECO:0000313" key="9">
    <source>
        <dbReference type="Proteomes" id="UP000011715"/>
    </source>
</evidence>
<dbReference type="OrthoDB" id="341486at2759"/>
<organism evidence="8 9">
    <name type="scientific">Magnaporthiopsis poae (strain ATCC 64411 / 73-15)</name>
    <name type="common">Kentucky bluegrass fungus</name>
    <name type="synonym">Magnaporthe poae</name>
    <dbReference type="NCBI Taxonomy" id="644358"/>
    <lineage>
        <taxon>Eukaryota</taxon>
        <taxon>Fungi</taxon>
        <taxon>Dikarya</taxon>
        <taxon>Ascomycota</taxon>
        <taxon>Pezizomycotina</taxon>
        <taxon>Sordariomycetes</taxon>
        <taxon>Sordariomycetidae</taxon>
        <taxon>Magnaporthales</taxon>
        <taxon>Magnaporthaceae</taxon>
        <taxon>Magnaporthiopsis</taxon>
    </lineage>
</organism>
<evidence type="ECO:0000256" key="4">
    <source>
        <dbReference type="SAM" id="MobiDB-lite"/>
    </source>
</evidence>
<dbReference type="Pfam" id="PF17034">
    <property type="entry name" value="zinc_ribbon_16"/>
    <property type="match status" value="1"/>
</dbReference>
<dbReference type="EMBL" id="GL876970">
    <property type="protein sequence ID" value="KLU87468.1"/>
    <property type="molecule type" value="Genomic_DNA"/>
</dbReference>
<reference evidence="9" key="2">
    <citation type="submission" date="2010-05" db="EMBL/GenBank/DDBJ databases">
        <title>The genome sequence of Magnaporthe poae strain ATCC 64411.</title>
        <authorList>
            <person name="Ma L.-J."/>
            <person name="Dead R."/>
            <person name="Young S."/>
            <person name="Zeng Q."/>
            <person name="Koehrsen M."/>
            <person name="Alvarado L."/>
            <person name="Berlin A."/>
            <person name="Chapman S.B."/>
            <person name="Chen Z."/>
            <person name="Freedman E."/>
            <person name="Gellesch M."/>
            <person name="Goldberg J."/>
            <person name="Griggs A."/>
            <person name="Gujja S."/>
            <person name="Heilman E.R."/>
            <person name="Heiman D."/>
            <person name="Hepburn T."/>
            <person name="Howarth C."/>
            <person name="Jen D."/>
            <person name="Larson L."/>
            <person name="Mehta T."/>
            <person name="Neiman D."/>
            <person name="Pearson M."/>
            <person name="Roberts A."/>
            <person name="Saif S."/>
            <person name="Shea T."/>
            <person name="Shenoy N."/>
            <person name="Sisk P."/>
            <person name="Stolte C."/>
            <person name="Sykes S."/>
            <person name="Walk T."/>
            <person name="White J."/>
            <person name="Yandava C."/>
            <person name="Haas B."/>
            <person name="Nusbaum C."/>
            <person name="Birren B."/>
        </authorList>
    </citation>
    <scope>NUCLEOTIDE SEQUENCE [LARGE SCALE GENOMIC DNA]</scope>
    <source>
        <strain evidence="9">ATCC 64411 / 73-15</strain>
    </source>
</reference>
<dbReference type="InterPro" id="IPR036322">
    <property type="entry name" value="WD40_repeat_dom_sf"/>
</dbReference>
<evidence type="ECO:0000259" key="6">
    <source>
        <dbReference type="Pfam" id="PF21719"/>
    </source>
</evidence>
<dbReference type="VEuPathDB" id="FungiDB:MAPG_06468"/>
<evidence type="ECO:0000256" key="2">
    <source>
        <dbReference type="ARBA" id="ARBA00022574"/>
    </source>
</evidence>
<dbReference type="InterPro" id="IPR015943">
    <property type="entry name" value="WD40/YVTN_repeat-like_dom_sf"/>
</dbReference>
<dbReference type="Gene3D" id="2.130.10.10">
    <property type="entry name" value="YVTN repeat-like/Quinoprotein amine dehydrogenase"/>
    <property type="match status" value="1"/>
</dbReference>
<evidence type="ECO:0000256" key="1">
    <source>
        <dbReference type="ARBA" id="ARBA00009713"/>
    </source>
</evidence>
<proteinExistence type="inferred from homology"/>
<reference evidence="7" key="1">
    <citation type="submission" date="2010-05" db="EMBL/GenBank/DDBJ databases">
        <title>The Genome Sequence of Magnaporthe poae strain ATCC 64411.</title>
        <authorList>
            <consortium name="The Broad Institute Genome Sequencing Platform"/>
            <consortium name="Broad Institute Genome Sequencing Center for Infectious Disease"/>
            <person name="Ma L.-J."/>
            <person name="Dead R."/>
            <person name="Young S."/>
            <person name="Zeng Q."/>
            <person name="Koehrsen M."/>
            <person name="Alvarado L."/>
            <person name="Berlin A."/>
            <person name="Chapman S.B."/>
            <person name="Chen Z."/>
            <person name="Freedman E."/>
            <person name="Gellesch M."/>
            <person name="Goldberg J."/>
            <person name="Griggs A."/>
            <person name="Gujja S."/>
            <person name="Heilman E.R."/>
            <person name="Heiman D."/>
            <person name="Hepburn T."/>
            <person name="Howarth C."/>
            <person name="Jen D."/>
            <person name="Larson L."/>
            <person name="Mehta T."/>
            <person name="Neiman D."/>
            <person name="Pearson M."/>
            <person name="Roberts A."/>
            <person name="Saif S."/>
            <person name="Shea T."/>
            <person name="Shenoy N."/>
            <person name="Sisk P."/>
            <person name="Stolte C."/>
            <person name="Sykes S."/>
            <person name="Walk T."/>
            <person name="White J."/>
            <person name="Yandava C."/>
            <person name="Haas B."/>
            <person name="Nusbaum C."/>
            <person name="Birren B."/>
        </authorList>
    </citation>
    <scope>NUCLEOTIDE SEQUENCE</scope>
    <source>
        <strain evidence="7">ATCC 64411</strain>
    </source>
</reference>
<name>A0A0C4E240_MAGP6</name>
<dbReference type="PANTHER" id="PTHR16453">
    <property type="entry name" value="WD40 DOMAIN-CONTAINING PROTEIN MIO FAMILY MEMBER"/>
    <property type="match status" value="1"/>
</dbReference>
<dbReference type="Proteomes" id="UP000011715">
    <property type="component" value="Unassembled WGS sequence"/>
</dbReference>